<dbReference type="GO" id="GO:0009035">
    <property type="term" value="F:type I site-specific deoxyribonuclease activity"/>
    <property type="evidence" value="ECO:0007669"/>
    <property type="project" value="UniProtKB-EC"/>
</dbReference>
<evidence type="ECO:0000256" key="1">
    <source>
        <dbReference type="ARBA" id="ARBA00010923"/>
    </source>
</evidence>
<dbReference type="InterPro" id="IPR000055">
    <property type="entry name" value="Restrct_endonuc_typeI_TRD"/>
</dbReference>
<feature type="coiled-coil region" evidence="4">
    <location>
        <begin position="254"/>
        <end position="281"/>
    </location>
</feature>
<keyword evidence="3" id="KW-0238">DNA-binding</keyword>
<sequence>MIHIFKTNTFFKQVKNDLGATINSINNGNLLNFKIPLPPLDEQEKIAEILSTWDEAINLTINLIESKKQFKKALMQNLLTAKIRFLQFKDEWKETKLGNIGVFKTSSVDKIIQKDECIVNLVNYMDVYRNTHINSNLKLSQTSASNREIENLSLAKGDVLFTPSSETPDDIGHSAVILSDMPNTLFSYHLVRFRLDIKNDIVFLGYVFNQDKILKQFARLSQGITRYTLSISDFQNVFINFPNLKEQQKIAEVLTACDDEINLLKLKLENLKKQKQGLMQKLLSGKVRVK</sequence>
<gene>
    <name evidence="6" type="ORF">CCS77_1360</name>
</gene>
<dbReference type="Pfam" id="PF01420">
    <property type="entry name" value="Methylase_S"/>
    <property type="match status" value="2"/>
</dbReference>
<dbReference type="GO" id="GO:0009307">
    <property type="term" value="P:DNA restriction-modification system"/>
    <property type="evidence" value="ECO:0007669"/>
    <property type="project" value="UniProtKB-KW"/>
</dbReference>
<keyword evidence="6" id="KW-0378">Hydrolase</keyword>
<keyword evidence="4" id="KW-0175">Coiled coil</keyword>
<dbReference type="InterPro" id="IPR044946">
    <property type="entry name" value="Restrct_endonuc_typeI_TRD_sf"/>
</dbReference>
<comment type="similarity">
    <text evidence="1">Belongs to the type-I restriction system S methylase family.</text>
</comment>
<keyword evidence="2" id="KW-0680">Restriction system</keyword>
<evidence type="ECO:0000313" key="6">
    <source>
        <dbReference type="EMBL" id="AVX44421.1"/>
    </source>
</evidence>
<evidence type="ECO:0000256" key="4">
    <source>
        <dbReference type="SAM" id="Coils"/>
    </source>
</evidence>
<feature type="domain" description="Type I restriction modification DNA specificity" evidence="5">
    <location>
        <begin position="11"/>
        <end position="62"/>
    </location>
</feature>
<proteinExistence type="inferred from homology"/>
<evidence type="ECO:0000256" key="3">
    <source>
        <dbReference type="ARBA" id="ARBA00023125"/>
    </source>
</evidence>
<dbReference type="Proteomes" id="UP000241854">
    <property type="component" value="Chromosome"/>
</dbReference>
<evidence type="ECO:0000313" key="7">
    <source>
        <dbReference type="Proteomes" id="UP000241854"/>
    </source>
</evidence>
<dbReference type="EMBL" id="CP021642">
    <property type="protein sequence ID" value="AVX44421.1"/>
    <property type="molecule type" value="Genomic_DNA"/>
</dbReference>
<dbReference type="GO" id="GO:0003677">
    <property type="term" value="F:DNA binding"/>
    <property type="evidence" value="ECO:0007669"/>
    <property type="project" value="UniProtKB-KW"/>
</dbReference>
<feature type="domain" description="Type I restriction modification DNA specificity" evidence="5">
    <location>
        <begin position="90"/>
        <end position="272"/>
    </location>
</feature>
<evidence type="ECO:0000256" key="2">
    <source>
        <dbReference type="ARBA" id="ARBA00022747"/>
    </source>
</evidence>
<dbReference type="EC" id="3.1.21.3" evidence="6"/>
<dbReference type="InterPro" id="IPR052021">
    <property type="entry name" value="Type-I_RS_S_subunit"/>
</dbReference>
<protein>
    <submittedName>
        <fullName evidence="6">Type I restriction-modification system, specificity subunit S</fullName>
        <ecNumber evidence="6">3.1.21.3</ecNumber>
    </submittedName>
</protein>
<organism evidence="6 7">
    <name type="scientific">Campylobacter concisus</name>
    <dbReference type="NCBI Taxonomy" id="199"/>
    <lineage>
        <taxon>Bacteria</taxon>
        <taxon>Pseudomonadati</taxon>
        <taxon>Campylobacterota</taxon>
        <taxon>Epsilonproteobacteria</taxon>
        <taxon>Campylobacterales</taxon>
        <taxon>Campylobacteraceae</taxon>
        <taxon>Campylobacter</taxon>
    </lineage>
</organism>
<dbReference type="Gene3D" id="3.90.220.20">
    <property type="entry name" value="DNA methylase specificity domains"/>
    <property type="match status" value="2"/>
</dbReference>
<name>A0A2R4P1X9_9BACT</name>
<dbReference type="PANTHER" id="PTHR30408">
    <property type="entry name" value="TYPE-1 RESTRICTION ENZYME ECOKI SPECIFICITY PROTEIN"/>
    <property type="match status" value="1"/>
</dbReference>
<evidence type="ECO:0000259" key="5">
    <source>
        <dbReference type="Pfam" id="PF01420"/>
    </source>
</evidence>
<dbReference type="AlphaFoldDB" id="A0A2R4P1X9"/>
<reference evidence="6 7" key="1">
    <citation type="journal article" date="2018" name="Emerg. Microbes Infect.">
        <title>Genomic analysis of oral Campylobacter concisus strains identified a potential bacterial molecular marker associated with active Crohn's disease.</title>
        <authorList>
            <person name="Liu F."/>
            <person name="Ma R."/>
            <person name="Tay C.Y.A."/>
            <person name="Octavia S."/>
            <person name="Lan R."/>
            <person name="Chung H.K.L."/>
            <person name="Riordan S.M."/>
            <person name="Grimm M.C."/>
            <person name="Leong R.W."/>
            <person name="Tanaka M.M."/>
            <person name="Connor S."/>
            <person name="Zhang L."/>
        </authorList>
    </citation>
    <scope>NUCLEOTIDE SEQUENCE [LARGE SCALE GENOMIC DNA]</scope>
    <source>
        <strain evidence="6 7">P2CDO4</strain>
    </source>
</reference>
<accession>A0A2R4P1X9</accession>
<dbReference type="REBASE" id="246648">
    <property type="entry name" value="S.CcoDO4ORF1361P"/>
</dbReference>
<dbReference type="PANTHER" id="PTHR30408:SF12">
    <property type="entry name" value="TYPE I RESTRICTION ENZYME MJAVIII SPECIFICITY SUBUNIT"/>
    <property type="match status" value="1"/>
</dbReference>
<dbReference type="SUPFAM" id="SSF116734">
    <property type="entry name" value="DNA methylase specificity domain"/>
    <property type="match status" value="2"/>
</dbReference>